<feature type="short sequence motif" description="GXSXG" evidence="4">
    <location>
        <begin position="359"/>
        <end position="363"/>
    </location>
</feature>
<dbReference type="PANTHER" id="PTHR24185:SF1">
    <property type="entry name" value="CALCIUM-INDEPENDENT PHOSPHOLIPASE A2-GAMMA"/>
    <property type="match status" value="1"/>
</dbReference>
<feature type="short sequence motif" description="GXGXXG" evidence="4">
    <location>
        <begin position="327"/>
        <end position="332"/>
    </location>
</feature>
<dbReference type="PROSITE" id="PS51635">
    <property type="entry name" value="PNPLA"/>
    <property type="match status" value="1"/>
</dbReference>
<feature type="active site" description="Proton acceptor" evidence="4">
    <location>
        <position position="505"/>
    </location>
</feature>
<feature type="region of interest" description="Disordered" evidence="5">
    <location>
        <begin position="128"/>
        <end position="161"/>
    </location>
</feature>
<evidence type="ECO:0000259" key="7">
    <source>
        <dbReference type="PROSITE" id="PS51635"/>
    </source>
</evidence>
<dbReference type="AlphaFoldDB" id="A0A553Q4A0"/>
<feature type="chain" id="PRO_5021706198" description="PNPLA domain-containing protein" evidence="6">
    <location>
        <begin position="22"/>
        <end position="656"/>
    </location>
</feature>
<dbReference type="GO" id="GO:0016042">
    <property type="term" value="P:lipid catabolic process"/>
    <property type="evidence" value="ECO:0007669"/>
    <property type="project" value="UniProtKB-UniRule"/>
</dbReference>
<name>A0A553Q4A0_9TELE</name>
<organism evidence="8 9">
    <name type="scientific">Danionella cerebrum</name>
    <dbReference type="NCBI Taxonomy" id="2873325"/>
    <lineage>
        <taxon>Eukaryota</taxon>
        <taxon>Metazoa</taxon>
        <taxon>Chordata</taxon>
        <taxon>Craniata</taxon>
        <taxon>Vertebrata</taxon>
        <taxon>Euteleostomi</taxon>
        <taxon>Actinopterygii</taxon>
        <taxon>Neopterygii</taxon>
        <taxon>Teleostei</taxon>
        <taxon>Ostariophysi</taxon>
        <taxon>Cypriniformes</taxon>
        <taxon>Danionidae</taxon>
        <taxon>Danioninae</taxon>
        <taxon>Danionella</taxon>
    </lineage>
</organism>
<keyword evidence="2 4" id="KW-0442">Lipid degradation</keyword>
<reference evidence="8 9" key="1">
    <citation type="journal article" date="2019" name="Sci. Data">
        <title>Hybrid genome assembly and annotation of Danionella translucida.</title>
        <authorList>
            <person name="Kadobianskyi M."/>
            <person name="Schulze L."/>
            <person name="Schuelke M."/>
            <person name="Judkewitz B."/>
        </authorList>
    </citation>
    <scope>NUCLEOTIDE SEQUENCE [LARGE SCALE GENOMIC DNA]</scope>
    <source>
        <strain evidence="8 9">Bolton</strain>
    </source>
</reference>
<evidence type="ECO:0000256" key="5">
    <source>
        <dbReference type="SAM" id="MobiDB-lite"/>
    </source>
</evidence>
<feature type="signal peptide" evidence="6">
    <location>
        <begin position="1"/>
        <end position="21"/>
    </location>
</feature>
<keyword evidence="6" id="KW-0732">Signal</keyword>
<evidence type="ECO:0000256" key="2">
    <source>
        <dbReference type="ARBA" id="ARBA00022963"/>
    </source>
</evidence>
<dbReference type="Proteomes" id="UP000316079">
    <property type="component" value="Unassembled WGS sequence"/>
</dbReference>
<proteinExistence type="predicted"/>
<feature type="short sequence motif" description="DGA/G" evidence="4">
    <location>
        <begin position="505"/>
        <end position="507"/>
    </location>
</feature>
<dbReference type="InterPro" id="IPR016035">
    <property type="entry name" value="Acyl_Trfase/lysoPLipase"/>
</dbReference>
<dbReference type="GO" id="GO:0015035">
    <property type="term" value="F:protein-disulfide reductase activity"/>
    <property type="evidence" value="ECO:0007669"/>
    <property type="project" value="InterPro"/>
</dbReference>
<dbReference type="InterPro" id="IPR045217">
    <property type="entry name" value="PNPLA8-like"/>
</dbReference>
<sequence length="656" mass="73850">MYSAVGLPWLGWFISLPLVRPVMDRAYGVFARNRLKWTGREGFKEQTAVAAQDLKSFFGEAYRSARLSGADKVRFQMSQCYSSSSGDEMKAEAPIGVQQSSRSYLLGFRLGKSYNHLSRHVNSFLKQRQERDESIARQELHKERSSEASADEVSRRPPSLFHPSSLSTRIGENYSYMARHINQYFIGSTAAEVEEEEMNICRSSPELVQTTPVSFLESLIKPSTVTDFVQGRKQVSDVTRALLNRLDKATEESSLTSCLEQLNNHLMQHPASKALVWQKKSTRHILNHRRTFWMNGDLQEAIRETLALIGYVDPVKGRGVRVLSIDGGGSKGLVPLRVLKELEAQTGKAVHQLFDYICGVSTGAVLAFMLGLARFTLEECEEMYHRFGADVFQQNRLVGTVKMGWTHSYYNTETWEKIIREKIGEGILIKTARDERSPKVSAVSAIVNKGKSPKAFVFRNYNHAPGRLSCYSGASGHQLWQAIRASSAAPGYFQEFPLRGDIHQDGGLLLNNPCAVAVHESRLLWPNQPFQCVLSLGTGHHVCTKKVSGTSTSLRDKISSLICSATDTEGVHTLLDDLLPPNVYFRFNPLLSLNVSLDESRPQVLQQLQADTQVYLERNRAKLEQLCVVLTAERSAVRKTQDWISSRVWELQQRWA</sequence>
<dbReference type="InterPro" id="IPR002641">
    <property type="entry name" value="PNPLA_dom"/>
</dbReference>
<dbReference type="SUPFAM" id="SSF52151">
    <property type="entry name" value="FabD/lysophospholipase-like"/>
    <property type="match status" value="1"/>
</dbReference>
<dbReference type="InterPro" id="IPR007263">
    <property type="entry name" value="DCC1-like"/>
</dbReference>
<evidence type="ECO:0000256" key="6">
    <source>
        <dbReference type="SAM" id="SignalP"/>
    </source>
</evidence>
<dbReference type="Pfam" id="PF01734">
    <property type="entry name" value="Patatin"/>
    <property type="match status" value="1"/>
</dbReference>
<accession>A0A553Q4A0</accession>
<dbReference type="STRING" id="623744.A0A553Q4A0"/>
<dbReference type="PANTHER" id="PTHR24185">
    <property type="entry name" value="CALCIUM-INDEPENDENT PHOSPHOLIPASE A2-GAMMA"/>
    <property type="match status" value="1"/>
</dbReference>
<evidence type="ECO:0000313" key="8">
    <source>
        <dbReference type="EMBL" id="TRY84746.1"/>
    </source>
</evidence>
<dbReference type="CDD" id="cd07211">
    <property type="entry name" value="Pat_PNPLA8"/>
    <property type="match status" value="1"/>
</dbReference>
<dbReference type="GO" id="GO:0019369">
    <property type="term" value="P:arachidonate metabolic process"/>
    <property type="evidence" value="ECO:0007669"/>
    <property type="project" value="TreeGrafter"/>
</dbReference>
<feature type="active site" description="Nucleophile" evidence="4">
    <location>
        <position position="361"/>
    </location>
</feature>
<protein>
    <recommendedName>
        <fullName evidence="7">PNPLA domain-containing protein</fullName>
    </recommendedName>
</protein>
<keyword evidence="9" id="KW-1185">Reference proteome</keyword>
<feature type="compositionally biased region" description="Basic and acidic residues" evidence="5">
    <location>
        <begin position="128"/>
        <end position="146"/>
    </location>
</feature>
<gene>
    <name evidence="8" type="ORF">DNTS_027434</name>
</gene>
<dbReference type="EMBL" id="SRMA01026384">
    <property type="protein sequence ID" value="TRY84746.1"/>
    <property type="molecule type" value="Genomic_DNA"/>
</dbReference>
<evidence type="ECO:0000256" key="3">
    <source>
        <dbReference type="ARBA" id="ARBA00023098"/>
    </source>
</evidence>
<comment type="caution">
    <text evidence="8">The sequence shown here is derived from an EMBL/GenBank/DDBJ whole genome shotgun (WGS) entry which is preliminary data.</text>
</comment>
<dbReference type="GO" id="GO:0047499">
    <property type="term" value="F:calcium-independent phospholipase A2 activity"/>
    <property type="evidence" value="ECO:0007669"/>
    <property type="project" value="TreeGrafter"/>
</dbReference>
<evidence type="ECO:0000256" key="1">
    <source>
        <dbReference type="ARBA" id="ARBA00022801"/>
    </source>
</evidence>
<dbReference type="GO" id="GO:0016020">
    <property type="term" value="C:membrane"/>
    <property type="evidence" value="ECO:0007669"/>
    <property type="project" value="TreeGrafter"/>
</dbReference>
<dbReference type="OrthoDB" id="630895at2759"/>
<evidence type="ECO:0000313" key="9">
    <source>
        <dbReference type="Proteomes" id="UP000316079"/>
    </source>
</evidence>
<dbReference type="Gene3D" id="3.40.1090.10">
    <property type="entry name" value="Cytosolic phospholipase A2 catalytic domain"/>
    <property type="match status" value="1"/>
</dbReference>
<feature type="domain" description="PNPLA" evidence="7">
    <location>
        <begin position="323"/>
        <end position="518"/>
    </location>
</feature>
<evidence type="ECO:0000256" key="4">
    <source>
        <dbReference type="PROSITE-ProRule" id="PRU01161"/>
    </source>
</evidence>
<dbReference type="Pfam" id="PF04134">
    <property type="entry name" value="DCC1-like"/>
    <property type="match status" value="1"/>
</dbReference>
<keyword evidence="3 4" id="KW-0443">Lipid metabolism</keyword>
<keyword evidence="1 4" id="KW-0378">Hydrolase</keyword>